<protein>
    <recommendedName>
        <fullName evidence="3">Metallo-beta-lactamase domain-containing protein 1</fullName>
    </recommendedName>
    <alternativeName>
        <fullName evidence="4">Endoribonuclease MBLAC1</fullName>
    </alternativeName>
</protein>
<dbReference type="SMART" id="SM00849">
    <property type="entry name" value="Lactamase_B"/>
    <property type="match status" value="1"/>
</dbReference>
<dbReference type="GeneID" id="113518519"/>
<dbReference type="RefSeq" id="XP_026759296.2">
    <property type="nucleotide sequence ID" value="XM_026903495.3"/>
</dbReference>
<organism evidence="8 9">
    <name type="scientific">Galleria mellonella</name>
    <name type="common">Greater wax moth</name>
    <dbReference type="NCBI Taxonomy" id="7137"/>
    <lineage>
        <taxon>Eukaryota</taxon>
        <taxon>Metazoa</taxon>
        <taxon>Ecdysozoa</taxon>
        <taxon>Arthropoda</taxon>
        <taxon>Hexapoda</taxon>
        <taxon>Insecta</taxon>
        <taxon>Pterygota</taxon>
        <taxon>Neoptera</taxon>
        <taxon>Endopterygota</taxon>
        <taxon>Lepidoptera</taxon>
        <taxon>Glossata</taxon>
        <taxon>Ditrysia</taxon>
        <taxon>Pyraloidea</taxon>
        <taxon>Pyralidae</taxon>
        <taxon>Galleriinae</taxon>
        <taxon>Galleria</taxon>
    </lineage>
</organism>
<evidence type="ECO:0000256" key="4">
    <source>
        <dbReference type="ARBA" id="ARBA00032988"/>
    </source>
</evidence>
<dbReference type="GO" id="GO:0005829">
    <property type="term" value="C:cytosol"/>
    <property type="evidence" value="ECO:0007669"/>
    <property type="project" value="UniProtKB-SubCell"/>
</dbReference>
<accession>A0A6J1WUG6</accession>
<evidence type="ECO:0000256" key="1">
    <source>
        <dbReference type="ARBA" id="ARBA00004514"/>
    </source>
</evidence>
<reference evidence="9" key="1">
    <citation type="submission" date="2025-08" db="UniProtKB">
        <authorList>
            <consortium name="RefSeq"/>
        </authorList>
    </citation>
    <scope>IDENTIFICATION</scope>
    <source>
        <tissue evidence="9">Whole larvae</tissue>
    </source>
</reference>
<dbReference type="FunCoup" id="A0A6J1WUG6">
    <property type="interactions" value="20"/>
</dbReference>
<dbReference type="Gene3D" id="3.60.15.10">
    <property type="entry name" value="Ribonuclease Z/Hydroxyacylglutathione hydrolase-like"/>
    <property type="match status" value="1"/>
</dbReference>
<dbReference type="SUPFAM" id="SSF56281">
    <property type="entry name" value="Metallo-hydrolase/oxidoreductase"/>
    <property type="match status" value="1"/>
</dbReference>
<comment type="function">
    <text evidence="6">Endoribonuclease that catalyzes the hydrolysis of histone-coding pre-mRNA 3'-end. Involved in histone pre-mRNA processing during the S-phase of the cell cycle, which is required for entering/progressing through S-phase. Cleaves histone pre-mRNA at a major and a minor cleavage site after the 5'-ACCCA-3' and the 5'-ACCCACA-3' sequence, respectively, and located downstream of the stem-loop. May require the presence of the HDE element located at the histone pre-RNA 3'-end to avoid non-specific cleavage.</text>
</comment>
<comment type="subunit">
    <text evidence="2">Homodimer.</text>
</comment>
<dbReference type="InterPro" id="IPR036866">
    <property type="entry name" value="RibonucZ/Hydroxyglut_hydro"/>
</dbReference>
<evidence type="ECO:0000256" key="5">
    <source>
        <dbReference type="ARBA" id="ARBA00044690"/>
    </source>
</evidence>
<evidence type="ECO:0000313" key="9">
    <source>
        <dbReference type="RefSeq" id="XP_026759296.2"/>
    </source>
</evidence>
<dbReference type="CDD" id="cd07711">
    <property type="entry name" value="MBLAC1-like_MBL-fold"/>
    <property type="match status" value="1"/>
</dbReference>
<dbReference type="Pfam" id="PF00753">
    <property type="entry name" value="Lactamase_B"/>
    <property type="match status" value="1"/>
</dbReference>
<dbReference type="KEGG" id="gmw:113518519"/>
<evidence type="ECO:0000256" key="6">
    <source>
        <dbReference type="ARBA" id="ARBA00045869"/>
    </source>
</evidence>
<dbReference type="InParanoid" id="A0A6J1WUG6"/>
<evidence type="ECO:0000256" key="2">
    <source>
        <dbReference type="ARBA" id="ARBA00011738"/>
    </source>
</evidence>
<feature type="domain" description="Metallo-beta-lactamase" evidence="7">
    <location>
        <begin position="33"/>
        <end position="198"/>
    </location>
</feature>
<name>A0A6J1WUG6_GALME</name>
<comment type="subcellular location">
    <subcellularLocation>
        <location evidence="1">Cytoplasm</location>
        <location evidence="1">Cytosol</location>
    </subcellularLocation>
</comment>
<dbReference type="Proteomes" id="UP001652740">
    <property type="component" value="Unplaced"/>
</dbReference>
<dbReference type="GO" id="GO:0031123">
    <property type="term" value="P:RNA 3'-end processing"/>
    <property type="evidence" value="ECO:0007669"/>
    <property type="project" value="UniProtKB-ARBA"/>
</dbReference>
<keyword evidence="8" id="KW-1185">Reference proteome</keyword>
<dbReference type="PANTHER" id="PTHR23200:SF48">
    <property type="entry name" value="METALLO-BETA-LACTAMASE DOMAIN-CONTAINING PROTEIN 1"/>
    <property type="match status" value="1"/>
</dbReference>
<dbReference type="PANTHER" id="PTHR23200">
    <property type="entry name" value="METALLO-BETA-LACTAMASE DOMAIN-CONTAINING PROTEIN 1"/>
    <property type="match status" value="1"/>
</dbReference>
<gene>
    <name evidence="9" type="primary">LOC113518519</name>
</gene>
<proteinExistence type="predicted"/>
<dbReference type="InterPro" id="IPR039344">
    <property type="entry name" value="MBLAC1"/>
</dbReference>
<dbReference type="AlphaFoldDB" id="A0A6J1WUG6"/>
<dbReference type="InterPro" id="IPR001279">
    <property type="entry name" value="Metallo-B-lactamas"/>
</dbReference>
<evidence type="ECO:0000313" key="8">
    <source>
        <dbReference type="Proteomes" id="UP001652740"/>
    </source>
</evidence>
<evidence type="ECO:0000256" key="3">
    <source>
        <dbReference type="ARBA" id="ARBA00014856"/>
    </source>
</evidence>
<evidence type="ECO:0000259" key="7">
    <source>
        <dbReference type="SMART" id="SM00849"/>
    </source>
</evidence>
<sequence length="224" mass="25243">MDRTLFLHPTMSEVIVLFDGFSVMNGKDEMKANCSCTLIKGDHNIIVDTMTAWDSEKIIDALQKQNIRPDQINYVVSTHGHSDHIGNNNLFLNAKHIVGYSVSFKENYYAHAFDKGEEYIINSSVKLIPTPGHTLSDVTVLAVSKDADLVAITGDLFEKHEDIENPSIWLEAGSDDSVEQIKNRYKVAQIADWIIPGHGQKFKVTEEVRELLRRQAGDIFLVQK</sequence>
<comment type="catalytic activity">
    <reaction evidence="5">
        <text>a ribonucleotidyl-ribonucleotide-RNA + H2O = a 3'-end ribonucleotide-RNA + a 5'-end 5'-phospho-ribonucleoside-RNA + H(+)</text>
        <dbReference type="Rhea" id="RHEA:68096"/>
        <dbReference type="Rhea" id="RHEA-COMP:15179"/>
        <dbReference type="Rhea" id="RHEA-COMP:17355"/>
        <dbReference type="Rhea" id="RHEA-COMP:17428"/>
        <dbReference type="ChEBI" id="CHEBI:15377"/>
        <dbReference type="ChEBI" id="CHEBI:15378"/>
        <dbReference type="ChEBI" id="CHEBI:74896"/>
        <dbReference type="ChEBI" id="CHEBI:138282"/>
        <dbReference type="ChEBI" id="CHEBI:173118"/>
    </reaction>
    <physiologicalReaction direction="left-to-right" evidence="5">
        <dbReference type="Rhea" id="RHEA:68097"/>
    </physiologicalReaction>
</comment>